<gene>
    <name evidence="1" type="ORF">UFOPK1392_02008</name>
</gene>
<evidence type="ECO:0000313" key="1">
    <source>
        <dbReference type="EMBL" id="CAB4324243.1"/>
    </source>
</evidence>
<organism evidence="1">
    <name type="scientific">freshwater metagenome</name>
    <dbReference type="NCBI Taxonomy" id="449393"/>
    <lineage>
        <taxon>unclassified sequences</taxon>
        <taxon>metagenomes</taxon>
        <taxon>ecological metagenomes</taxon>
    </lineage>
</organism>
<proteinExistence type="predicted"/>
<name>A0A6J5YEI1_9ZZZZ</name>
<reference evidence="1" key="1">
    <citation type="submission" date="2020-05" db="EMBL/GenBank/DDBJ databases">
        <authorList>
            <person name="Chiriac C."/>
            <person name="Salcher M."/>
            <person name="Ghai R."/>
            <person name="Kavagutti S V."/>
        </authorList>
    </citation>
    <scope>NUCLEOTIDE SEQUENCE</scope>
</reference>
<protein>
    <submittedName>
        <fullName evidence="1">Unannotated protein</fullName>
    </submittedName>
</protein>
<sequence>MILGELASGPVVRWRSRAGSLPSTMSIGTMTESASTPSSVVEVIWMLVYSRGALSRAWMVMSTGSVGPPGPNEPAWRHMAVTAPPVHIQPPVETGSMVRPVGRVNMSVMPESDTTRSVCLSR</sequence>
<dbReference type="AlphaFoldDB" id="A0A6J5YEI1"/>
<accession>A0A6J5YEI1</accession>
<dbReference type="EMBL" id="CAEMXZ010000120">
    <property type="protein sequence ID" value="CAB4324243.1"/>
    <property type="molecule type" value="Genomic_DNA"/>
</dbReference>